<organism evidence="1 2">
    <name type="scientific">Aldrovandia affinis</name>
    <dbReference type="NCBI Taxonomy" id="143900"/>
    <lineage>
        <taxon>Eukaryota</taxon>
        <taxon>Metazoa</taxon>
        <taxon>Chordata</taxon>
        <taxon>Craniata</taxon>
        <taxon>Vertebrata</taxon>
        <taxon>Euteleostomi</taxon>
        <taxon>Actinopterygii</taxon>
        <taxon>Neopterygii</taxon>
        <taxon>Teleostei</taxon>
        <taxon>Notacanthiformes</taxon>
        <taxon>Halosauridae</taxon>
        <taxon>Aldrovandia</taxon>
    </lineage>
</organism>
<accession>A0AAD7WT78</accession>
<keyword evidence="2" id="KW-1185">Reference proteome</keyword>
<name>A0AAD7WT78_9TELE</name>
<evidence type="ECO:0000313" key="2">
    <source>
        <dbReference type="Proteomes" id="UP001221898"/>
    </source>
</evidence>
<comment type="caution">
    <text evidence="1">The sequence shown here is derived from an EMBL/GenBank/DDBJ whole genome shotgun (WGS) entry which is preliminary data.</text>
</comment>
<dbReference type="Proteomes" id="UP001221898">
    <property type="component" value="Unassembled WGS sequence"/>
</dbReference>
<proteinExistence type="predicted"/>
<sequence>MFGCHSPGWFDHALLYSPDLSLCRGLLFKRVIERINSAYTQQRFCLYLISAGDSGRREHWECICSDDETQILWLSSPVPPPAAPSKPSCSRLSMLADPPREEGNKSEIWLCVLWFCPGVRCTSPPHLLQGCFLFTPHVLQPHWPADNAASALLPTDPGSTRNRCLPLVSLCPLPFPTFLSNSFVFVSAALTPSSRVFAA</sequence>
<protein>
    <submittedName>
        <fullName evidence="1">Uncharacterized protein</fullName>
    </submittedName>
</protein>
<gene>
    <name evidence="1" type="ORF">AAFF_G00263630</name>
</gene>
<dbReference type="EMBL" id="JAINUG010000036">
    <property type="protein sequence ID" value="KAJ8408135.1"/>
    <property type="molecule type" value="Genomic_DNA"/>
</dbReference>
<reference evidence="1" key="1">
    <citation type="journal article" date="2023" name="Science">
        <title>Genome structures resolve the early diversification of teleost fishes.</title>
        <authorList>
            <person name="Parey E."/>
            <person name="Louis A."/>
            <person name="Montfort J."/>
            <person name="Bouchez O."/>
            <person name="Roques C."/>
            <person name="Iampietro C."/>
            <person name="Lluch J."/>
            <person name="Castinel A."/>
            <person name="Donnadieu C."/>
            <person name="Desvignes T."/>
            <person name="Floi Bucao C."/>
            <person name="Jouanno E."/>
            <person name="Wen M."/>
            <person name="Mejri S."/>
            <person name="Dirks R."/>
            <person name="Jansen H."/>
            <person name="Henkel C."/>
            <person name="Chen W.J."/>
            <person name="Zahm M."/>
            <person name="Cabau C."/>
            <person name="Klopp C."/>
            <person name="Thompson A.W."/>
            <person name="Robinson-Rechavi M."/>
            <person name="Braasch I."/>
            <person name="Lecointre G."/>
            <person name="Bobe J."/>
            <person name="Postlethwait J.H."/>
            <person name="Berthelot C."/>
            <person name="Roest Crollius H."/>
            <person name="Guiguen Y."/>
        </authorList>
    </citation>
    <scope>NUCLEOTIDE SEQUENCE</scope>
    <source>
        <strain evidence="1">NC1722</strain>
    </source>
</reference>
<evidence type="ECO:0000313" key="1">
    <source>
        <dbReference type="EMBL" id="KAJ8408135.1"/>
    </source>
</evidence>
<dbReference type="AlphaFoldDB" id="A0AAD7WT78"/>